<evidence type="ECO:0000256" key="3">
    <source>
        <dbReference type="ARBA" id="ARBA00011510"/>
    </source>
</evidence>
<dbReference type="GeneID" id="32948968"/>
<organism evidence="10">
    <name type="scientific">Linochilus rhomboidalis</name>
    <dbReference type="NCBI Taxonomy" id="587518"/>
    <lineage>
        <taxon>Eukaryota</taxon>
        <taxon>Viridiplantae</taxon>
        <taxon>Streptophyta</taxon>
        <taxon>Embryophyta</taxon>
        <taxon>Tracheophyta</taxon>
        <taxon>Spermatophyta</taxon>
        <taxon>Magnoliopsida</taxon>
        <taxon>eudicotyledons</taxon>
        <taxon>Gunneridae</taxon>
        <taxon>Pentapetalae</taxon>
        <taxon>asterids</taxon>
        <taxon>campanulids</taxon>
        <taxon>Asterales</taxon>
        <taxon>Asteraceae</taxon>
        <taxon>Asteroideae</taxon>
        <taxon>Astereae</taxon>
        <taxon>North American clade</taxon>
        <taxon>Baccharidinae</taxon>
        <taxon>Linochilus</taxon>
    </lineage>
</organism>
<evidence type="ECO:0000256" key="2">
    <source>
        <dbReference type="ARBA" id="ARBA00009956"/>
    </source>
</evidence>
<name>A0A1W5WCN2_9ASTR</name>
<keyword evidence="9" id="KW-0813">Transport</keyword>
<feature type="transmembrane region" description="Helical" evidence="9">
    <location>
        <begin position="127"/>
        <end position="147"/>
    </location>
</feature>
<keyword evidence="9 10" id="KW-0150">Chloroplast</keyword>
<comment type="similarity">
    <text evidence="2 9">Belongs to the TIC214 family.</text>
</comment>
<accession>A0A1W5WCN2</accession>
<dbReference type="PANTHER" id="PTHR33163">
    <property type="entry name" value="PROTEIN TIC 214-RELATED"/>
    <property type="match status" value="1"/>
</dbReference>
<dbReference type="GO" id="GO:0009706">
    <property type="term" value="C:chloroplast inner membrane"/>
    <property type="evidence" value="ECO:0007669"/>
    <property type="project" value="UniProtKB-SubCell"/>
</dbReference>
<feature type="transmembrane region" description="Helical" evidence="9">
    <location>
        <begin position="31"/>
        <end position="49"/>
    </location>
</feature>
<feature type="transmembrane region" description="Helical" evidence="9">
    <location>
        <begin position="167"/>
        <end position="194"/>
    </location>
</feature>
<keyword evidence="9 10" id="KW-0934">Plastid</keyword>
<evidence type="ECO:0000256" key="6">
    <source>
        <dbReference type="ARBA" id="ARBA00022927"/>
    </source>
</evidence>
<keyword evidence="6 9" id="KW-0653">Protein transport</keyword>
<keyword evidence="9" id="KW-0472">Membrane</keyword>
<evidence type="ECO:0000256" key="8">
    <source>
        <dbReference type="ARBA" id="ARBA00029978"/>
    </source>
</evidence>
<evidence type="ECO:0000256" key="5">
    <source>
        <dbReference type="ARBA" id="ARBA00022692"/>
    </source>
</evidence>
<evidence type="ECO:0000256" key="9">
    <source>
        <dbReference type="RuleBase" id="RU364085"/>
    </source>
</evidence>
<evidence type="ECO:0000256" key="7">
    <source>
        <dbReference type="ARBA" id="ARBA00022989"/>
    </source>
</evidence>
<feature type="transmembrane region" description="Helical" evidence="9">
    <location>
        <begin position="215"/>
        <end position="238"/>
    </location>
</feature>
<evidence type="ECO:0000313" key="10">
    <source>
        <dbReference type="EMBL" id="ARH04443.1"/>
    </source>
</evidence>
<keyword evidence="5 9" id="KW-0812">Transmembrane</keyword>
<comment type="function">
    <text evidence="9">Involved in protein precursor import into chloroplasts. May be part of an intermediate translocation complex acting as a protein-conducting channel at the inner envelope.</text>
</comment>
<evidence type="ECO:0000256" key="4">
    <source>
        <dbReference type="ARBA" id="ARBA00016640"/>
    </source>
</evidence>
<dbReference type="EMBL" id="KX063874">
    <property type="protein sequence ID" value="ARH04443.1"/>
    <property type="molecule type" value="Genomic_DNA"/>
</dbReference>
<protein>
    <recommendedName>
        <fullName evidence="4 9">Protein TIC 214</fullName>
    </recommendedName>
    <alternativeName>
        <fullName evidence="8 9">Translocon at the inner envelope membrane of chloroplasts 214</fullName>
    </alternativeName>
</protein>
<feature type="transmembrane region" description="Helical" evidence="9">
    <location>
        <begin position="87"/>
        <end position="106"/>
    </location>
</feature>
<feature type="transmembrane region" description="Helical" evidence="9">
    <location>
        <begin position="61"/>
        <end position="81"/>
    </location>
</feature>
<dbReference type="PANTHER" id="PTHR33163:SF40">
    <property type="entry name" value="PROTEIN TIC 214"/>
    <property type="match status" value="1"/>
</dbReference>
<keyword evidence="7 9" id="KW-1133">Transmembrane helix</keyword>
<dbReference type="GO" id="GO:0015031">
    <property type="term" value="P:protein transport"/>
    <property type="evidence" value="ECO:0007669"/>
    <property type="project" value="UniProtKB-KW"/>
</dbReference>
<comment type="subcellular location">
    <subcellularLocation>
        <location evidence="1">Plastid membrane</location>
        <topology evidence="1">Multi-pass membrane protein</topology>
    </subcellularLocation>
    <subcellularLocation>
        <location evidence="9">Plastid</location>
        <location evidence="9">Chloroplast inner membrane</location>
    </subcellularLocation>
</comment>
<gene>
    <name evidence="10" type="primary">ycf1</name>
    <name evidence="9" type="synonym">TIC214</name>
</gene>
<evidence type="ECO:0000256" key="1">
    <source>
        <dbReference type="ARBA" id="ARBA00004446"/>
    </source>
</evidence>
<comment type="subunit">
    <text evidence="3 9">Part of the Tic complex.</text>
</comment>
<dbReference type="InterPro" id="IPR008896">
    <property type="entry name" value="TIC214"/>
</dbReference>
<reference evidence="10" key="1">
    <citation type="journal article" date="2017" name="New Phytol.">
        <title>Conflicting phylogenomic signals reveal a pattern of reticulate evolution in a recent high-Andean diversification (Asteraceae: Astereae: Diplostephium).</title>
        <authorList>
            <person name="Vargas O.M."/>
            <person name="Ortiz E.M."/>
            <person name="Simpson B."/>
        </authorList>
    </citation>
    <scope>NUCLEOTIDE SEQUENCE</scope>
</reference>
<dbReference type="Pfam" id="PF05758">
    <property type="entry name" value="Ycf1"/>
    <property type="match status" value="2"/>
</dbReference>
<proteinExistence type="inferred from homology"/>
<sequence length="1687" mass="203348">MILKSFLLGNLVSLCMKIINSVVVVGLYYGFLTTFSIGPSYFFLLRAHIMEEGEEGTEKRVSATTGFITGQLIMFISIYYAPLHLALGRPHTITVLALPYLLFHFFCNNHKHFFDYGSTTRNSMRNLSIQCVFLNNLIFQLFNHFILPSSMLARLVNIFMFRCNSKMLFVTSSFVGWIIGHILFMKWIGLLLVWIRQNRYIRKYIRSNKYLVSELKNSMSMAVIFSIFLFLTCVYYLGRIPSPIFSKKLNKLDKMEEEEEFDNNRRVDYMYGNQENLKFKILEKNKKDEEKSFFLFEKPLLTFFFDYNRWNRPLRYIRKRNQNFKGSVRREASQYFFYTCQSDGKQRISFTYPPSLSTFGEMIARRISLSTLEKLSADELYNEWLYTNKEKNNNLNNEFINRIETLETVFLSLNILETKTRLYNAETKNKKNFLVKLYNTEPKNKNCLVKMYDPFLNGMYRGRIKKLFSSSIINETSIENCTETSELNQIHDILLPYPNSPEYEQKIERSEKKQVKIDSNNRLKFSLNAILTNPKREKKSIGINKIGKKPPRWSYKLINELEQHFKKRRKEQGIMQGLDHQLRTRRFKRIAFLTRSRRSFKKSHFKNYNLYTKFNRDSGFISYLEEPDFRRAVIKGSMRVQRRKMVIWGPSQGNPHSPLFLEKMEDFPFPISNLMKLFFNIRDWLGKKSEFEILDQQFQIKKNNQEDAMEFWDNIPYAQKTRSLLLLAQSIFRRYIKLPLFIIVKNIGRILLRQSPEWYEDFQDWNREIYLKCSYNGLQFSKTEFPKNWLREGFQIKILYPFHLKPWHRSKLRLSDSDRKQQDYFDSCFLTVLGMETEYPFGPPRKTPSFFEPIFKDIDYKVEIRKFNFRVRRVLKKITKKQTKAVLFVKQIRKELLKGTKIPLFIPREIYESSQTQTENDSIISNKIIHESLSQNRATGWTNYLQTKEEMKHRIDRRNTIRNQIEKMKKNKKNNGESPPKIWKLLKRKNIELLIQFCIEKIYIDIFLCIINMRRITLYLFMESTKKIVEKYIDNNKRNQDQERINKTKQNQIDFISPMTIKKIFDNLRNSKRKSHIFFYLSDLSQKYVFLKLSQTQAINFNKVRSILQYNGPSFFLKNEIKDFFGRQGIFDSEIRHNKLPNYGMNPWKNWLRGHYQYDLSQITWSRLVPQKWRNGINTSQNNDLKRWYSYEKDPFFDYKKKQNLKVYLLSNKEDNFEKNYRYDLLSYKYIHSETKKKSCIYRTSFERNKKQENSTRNKENFFNILKNIPMKNYLGKSDIIYMEKNTDRKYLGWKFNTKIQVEPNKDQIKDQFHIFYLPIDSNCEINYKRVFFDWMEISFDWMGMNEKFLILNHLISNPKVFFFPEFVILYHKYKEKPWFIPSNLLFFNLNIKPNFSENQNSKAKQEQDDNFLNFSPANSKQYFELKKQNNIEEYFLESIEKLKIFFKGDFPLQLRWTGRLNQLNQKMMNNIQIYGLLVSLINVRKITISYIQRKEINLDIMRRRLNLTQLTKKGILIMEPARLSVKNDGQFFMYQIIGISLVHKSKHQSNRNPKNVAKKNFDESIPRHKIKTLNRDKNTSDLLVPEKILSSRRRRELRILISFNLNLKNQNGVHKNKLFCKENRLKNWSQFLDESKNIDRKKNELIKLKFFFWPNYRLEDLACMNRYWFDTNNGSRLSMLRISMYP</sequence>
<keyword evidence="9" id="KW-1001">Plastid inner membrane</keyword>
<dbReference type="RefSeq" id="YP_009374557.1">
    <property type="nucleotide sequence ID" value="NC_034859.1"/>
</dbReference>
<geneLocation type="chloroplast" evidence="10"/>